<dbReference type="PANTHER" id="PTHR42673:SF21">
    <property type="entry name" value="GLUTATHIONE S-TRANSFERASE YFCF"/>
    <property type="match status" value="1"/>
</dbReference>
<dbReference type="GO" id="GO:0016034">
    <property type="term" value="F:maleylacetoacetate isomerase activity"/>
    <property type="evidence" value="ECO:0007669"/>
    <property type="project" value="UniProtKB-EC"/>
</dbReference>
<name>A0ABU8Q0M1_9SPHN</name>
<dbReference type="PROSITE" id="PS50404">
    <property type="entry name" value="GST_NTER"/>
    <property type="match status" value="1"/>
</dbReference>
<dbReference type="InterPro" id="IPR040079">
    <property type="entry name" value="Glutathione_S-Trfase"/>
</dbReference>
<dbReference type="RefSeq" id="WP_339537574.1">
    <property type="nucleotide sequence ID" value="NZ_JBBGZA010000001.1"/>
</dbReference>
<evidence type="ECO:0000256" key="1">
    <source>
        <dbReference type="ARBA" id="ARBA00010007"/>
    </source>
</evidence>
<gene>
    <name evidence="4" type="primary">maiA</name>
    <name evidence="4" type="ORF">WH159_01375</name>
</gene>
<organism evidence="4 5">
    <name type="scientific">Sphingomonas molluscorum</name>
    <dbReference type="NCBI Taxonomy" id="418184"/>
    <lineage>
        <taxon>Bacteria</taxon>
        <taxon>Pseudomonadati</taxon>
        <taxon>Pseudomonadota</taxon>
        <taxon>Alphaproteobacteria</taxon>
        <taxon>Sphingomonadales</taxon>
        <taxon>Sphingomonadaceae</taxon>
        <taxon>Sphingomonas</taxon>
    </lineage>
</organism>
<comment type="caution">
    <text evidence="4">The sequence shown here is derived from an EMBL/GenBank/DDBJ whole genome shotgun (WGS) entry which is preliminary data.</text>
</comment>
<feature type="domain" description="GST C-terminal" evidence="3">
    <location>
        <begin position="97"/>
        <end position="223"/>
    </location>
</feature>
<proteinExistence type="inferred from homology"/>
<dbReference type="SFLD" id="SFLDG00358">
    <property type="entry name" value="Main_(cytGST)"/>
    <property type="match status" value="1"/>
</dbReference>
<dbReference type="CDD" id="cd03191">
    <property type="entry name" value="GST_C_Zeta"/>
    <property type="match status" value="1"/>
</dbReference>
<accession>A0ABU8Q0M1</accession>
<evidence type="ECO:0000313" key="5">
    <source>
        <dbReference type="Proteomes" id="UP001380365"/>
    </source>
</evidence>
<dbReference type="PROSITE" id="PS50405">
    <property type="entry name" value="GST_CTER"/>
    <property type="match status" value="1"/>
</dbReference>
<dbReference type="InterPro" id="IPR034333">
    <property type="entry name" value="GST_Zeta_N"/>
</dbReference>
<dbReference type="SUPFAM" id="SSF52833">
    <property type="entry name" value="Thioredoxin-like"/>
    <property type="match status" value="1"/>
</dbReference>
<dbReference type="InterPro" id="IPR010987">
    <property type="entry name" value="Glutathione-S-Trfase_C-like"/>
</dbReference>
<dbReference type="EMBL" id="JBBGZA010000001">
    <property type="protein sequence ID" value="MEJ5093198.1"/>
    <property type="molecule type" value="Genomic_DNA"/>
</dbReference>
<dbReference type="InterPro" id="IPR036249">
    <property type="entry name" value="Thioredoxin-like_sf"/>
</dbReference>
<dbReference type="SFLD" id="SFLDS00019">
    <property type="entry name" value="Glutathione_Transferase_(cytos"/>
    <property type="match status" value="1"/>
</dbReference>
<dbReference type="Proteomes" id="UP001380365">
    <property type="component" value="Unassembled WGS sequence"/>
</dbReference>
<dbReference type="EC" id="5.2.1.2" evidence="4"/>
<evidence type="ECO:0000259" key="2">
    <source>
        <dbReference type="PROSITE" id="PS50404"/>
    </source>
</evidence>
<dbReference type="Gene3D" id="3.40.30.10">
    <property type="entry name" value="Glutaredoxin"/>
    <property type="match status" value="1"/>
</dbReference>
<dbReference type="PANTHER" id="PTHR42673">
    <property type="entry name" value="MALEYLACETOACETATE ISOMERASE"/>
    <property type="match status" value="1"/>
</dbReference>
<evidence type="ECO:0000313" key="4">
    <source>
        <dbReference type="EMBL" id="MEJ5093198.1"/>
    </source>
</evidence>
<sequence length="224" mass="24411">MHRHRAACDLGVIRLHGYWRSSAAYRVRIALNLKGLAYHQVPHDLRTGAHRHQSYTMLNPQGLVPALETNQGVVTQSLAILEWLEETHPAPALLPASARGRATVRAMAGLIACDIHPLNNLRVLTTLRSEFGADEAQVSAWIGGWIKEGFGALETLVARHGGRYAFGDTPTLADCCLVPQVYSAERFGVDLSPFPRIRDCSAAALALEPVAEARPDRQPDADPA</sequence>
<dbReference type="Pfam" id="PF13417">
    <property type="entry name" value="GST_N_3"/>
    <property type="match status" value="1"/>
</dbReference>
<feature type="domain" description="GST N-terminal" evidence="2">
    <location>
        <begin position="11"/>
        <end position="92"/>
    </location>
</feature>
<evidence type="ECO:0000259" key="3">
    <source>
        <dbReference type="PROSITE" id="PS50405"/>
    </source>
</evidence>
<comment type="similarity">
    <text evidence="1">Belongs to the GST superfamily. Zeta family.</text>
</comment>
<dbReference type="InterPro" id="IPR036282">
    <property type="entry name" value="Glutathione-S-Trfase_C_sf"/>
</dbReference>
<dbReference type="InterPro" id="IPR005955">
    <property type="entry name" value="GST_Zeta"/>
</dbReference>
<dbReference type="NCBIfam" id="TIGR01262">
    <property type="entry name" value="maiA"/>
    <property type="match status" value="1"/>
</dbReference>
<dbReference type="CDD" id="cd03042">
    <property type="entry name" value="GST_N_Zeta"/>
    <property type="match status" value="1"/>
</dbReference>
<dbReference type="Pfam" id="PF13410">
    <property type="entry name" value="GST_C_2"/>
    <property type="match status" value="1"/>
</dbReference>
<dbReference type="InterPro" id="IPR034330">
    <property type="entry name" value="GST_Zeta_C"/>
</dbReference>
<keyword evidence="4" id="KW-0413">Isomerase</keyword>
<dbReference type="SUPFAM" id="SSF47616">
    <property type="entry name" value="GST C-terminal domain-like"/>
    <property type="match status" value="1"/>
</dbReference>
<dbReference type="InterPro" id="IPR004045">
    <property type="entry name" value="Glutathione_S-Trfase_N"/>
</dbReference>
<protein>
    <submittedName>
        <fullName evidence="4">Maleylacetoacetate isomerase</fullName>
        <ecNumber evidence="4">5.2.1.2</ecNumber>
    </submittedName>
</protein>
<dbReference type="Gene3D" id="1.20.1050.10">
    <property type="match status" value="1"/>
</dbReference>
<reference evidence="4 5" key="1">
    <citation type="submission" date="2023-12" db="EMBL/GenBank/DDBJ databases">
        <title>Gut-associated functions are favored during microbiome assembly across C. elegans life.</title>
        <authorList>
            <person name="Zimmermann J."/>
        </authorList>
    </citation>
    <scope>NUCLEOTIDE SEQUENCE [LARGE SCALE GENOMIC DNA]</scope>
    <source>
        <strain evidence="4 5">JUb134</strain>
    </source>
</reference>
<keyword evidence="5" id="KW-1185">Reference proteome</keyword>